<accession>A0A0G4H1Y5</accession>
<feature type="region of interest" description="Disordered" evidence="1">
    <location>
        <begin position="1028"/>
        <end position="1064"/>
    </location>
</feature>
<feature type="region of interest" description="Disordered" evidence="1">
    <location>
        <begin position="254"/>
        <end position="287"/>
    </location>
</feature>
<sequence>MSAAPLVAHAADHASWKVFSDILKRPNRLSARQAEDFLTSNTPASTKPKNFCKVLNAVAKGAELHGQRPDPAVVCLFEHRAVESIHSFDATGLSIVASSFASLGPTPSGRLSQALLKRLKEKEGLRTLKTHPRSLCRVVVSLLCLRQLNSADMGELCSILQRREVTSILPPLGVANLLNAFSKIQYRDTPLLYVLSVRLSSTIRECTPMDIALAFSSFEKLEFSDRVFFGVVCKEIRFRHSNWETRCAREAEEREALKRRGGGGKGTERGVWEEDVESTAGGPDWLLEEGNSRRTDPIIKGHLLPLQSNSKGNKNKHAPKFPSPMRSPFSARDFAEILSASTGMFCRLLETDEEKFEGHSSFQDLVCSIIFPFLGPRVNSLHPHSLASVVDSFHRLAETARLQEQQTKHTAVTLSQQKNRPHRSSLDVLQEGRPLLSAVVRRLHECVWQLEPSHLSVVLHHLHRIAERVPPMQEETPFLIQDPTEQKARKADVNPGQPSTALPSEEAQNDNSSTPLDSVPERPLLWVLDSLLVAWSSRIAEVGPRFSDPQHVALLLSLIARRRPTLCARGSGADIVSGSAFRSMLLRSLDDAVPLASSDGGRRAGGGFKASLFMDEEKDRRVSSPFSARREERRAFPLAWSHWKGQELALAVGAVNRVGGESMQSDELSVEWEGKGDSDCLKEVKRKEGRRETALVVSAWLNSLAAAVSDSACPENEKEKENSSLVEKGGGRSIKRQFGGGKMNLRMMAPEHLVRICRFVWAAERGKEAVGALLRVLEPSLGLLGHLEAAMLCEAMAKVSLRLLDPCVSLTASVSDSLKSQWSRKPGAAEHGKARERESGYYEIDHLSREGDAAGSLVFKTQQQGQGVRLPNRSRRGTVSLPPHLPSTAMEPDPLLSGVRLLLSLQDLELLCVPSSSTSTRGGLSLEEGRLCTAASVLLSRCAENFEERWKLPREAGRGEGWSRESGSVRTDLSGGTVEVQILVGGLKFASREVGGHVKRETERPEVLRFALAAVEGVSRRAARDLSVLGGSTPTSSDRERGALPLPCSSRDRNGSGRTVGSLWEGESERSNLLSFRAVCELFVLLCQIREGACLREGGKREEGRRKPEDQFSGATAQTAECLLDLMSAHAQLEDRQKRAETTAATRQPLEEQLNMRIHNLPPGLALKTLTALASCDERDEAKSGETAAGGKGTEGRMASVIRLLCSHCLRGLVPLSQKPQIKLAVMKLQENCDKATLTEFLECFQKIHM</sequence>
<feature type="region of interest" description="Disordered" evidence="1">
    <location>
        <begin position="404"/>
        <end position="426"/>
    </location>
</feature>
<gene>
    <name evidence="2" type="ORF">Cvel_24366</name>
</gene>
<dbReference type="EMBL" id="CDMZ01001791">
    <property type="protein sequence ID" value="CEM37637.1"/>
    <property type="molecule type" value="Genomic_DNA"/>
</dbReference>
<dbReference type="AlphaFoldDB" id="A0A0G4H1Y5"/>
<feature type="region of interest" description="Disordered" evidence="1">
    <location>
        <begin position="484"/>
        <end position="517"/>
    </location>
</feature>
<evidence type="ECO:0000313" key="2">
    <source>
        <dbReference type="EMBL" id="CEM37637.1"/>
    </source>
</evidence>
<evidence type="ECO:0000256" key="1">
    <source>
        <dbReference type="SAM" id="MobiDB-lite"/>
    </source>
</evidence>
<feature type="region of interest" description="Disordered" evidence="1">
    <location>
        <begin position="304"/>
        <end position="326"/>
    </location>
</feature>
<organism evidence="2">
    <name type="scientific">Chromera velia CCMP2878</name>
    <dbReference type="NCBI Taxonomy" id="1169474"/>
    <lineage>
        <taxon>Eukaryota</taxon>
        <taxon>Sar</taxon>
        <taxon>Alveolata</taxon>
        <taxon>Colpodellida</taxon>
        <taxon>Chromeraceae</taxon>
        <taxon>Chromera</taxon>
    </lineage>
</organism>
<proteinExistence type="predicted"/>
<name>A0A0G4H1Y5_9ALVE</name>
<feature type="region of interest" description="Disordered" evidence="1">
    <location>
        <begin position="865"/>
        <end position="889"/>
    </location>
</feature>
<reference evidence="2" key="1">
    <citation type="submission" date="2014-11" db="EMBL/GenBank/DDBJ databases">
        <authorList>
            <person name="Otto D Thomas"/>
            <person name="Naeem Raeece"/>
        </authorList>
    </citation>
    <scope>NUCLEOTIDE SEQUENCE</scope>
</reference>
<protein>
    <submittedName>
        <fullName evidence="2">Uncharacterized protein</fullName>
    </submittedName>
</protein>
<feature type="compositionally biased region" description="Polar residues" evidence="1">
    <location>
        <begin position="404"/>
        <end position="418"/>
    </location>
</feature>
<dbReference type="VEuPathDB" id="CryptoDB:Cvel_24366"/>